<gene>
    <name evidence="2" type="primary">pol_13</name>
    <name evidence="2" type="ORF">GWK47_022251</name>
</gene>
<dbReference type="FunFam" id="3.30.420.10:FF:000032">
    <property type="entry name" value="Retrovirus-related Pol polyprotein from transposon 297-like Protein"/>
    <property type="match status" value="1"/>
</dbReference>
<dbReference type="PANTHER" id="PTHR37984:SF15">
    <property type="entry name" value="INTEGRASE CATALYTIC DOMAIN-CONTAINING PROTEIN"/>
    <property type="match status" value="1"/>
</dbReference>
<dbReference type="InterPro" id="IPR036397">
    <property type="entry name" value="RNaseH_sf"/>
</dbReference>
<reference evidence="2" key="1">
    <citation type="submission" date="2020-07" db="EMBL/GenBank/DDBJ databases">
        <title>The High-quality genome of the commercially important snow crab, Chionoecetes opilio.</title>
        <authorList>
            <person name="Jeong J.-H."/>
            <person name="Ryu S."/>
        </authorList>
    </citation>
    <scope>NUCLEOTIDE SEQUENCE</scope>
    <source>
        <strain evidence="2">MADBK_172401_WGS</strain>
        <tissue evidence="2">Digestive gland</tissue>
    </source>
</reference>
<dbReference type="OrthoDB" id="6374606at2759"/>
<accession>A0A8J4XNQ0</accession>
<dbReference type="AlphaFoldDB" id="A0A8J4XNQ0"/>
<comment type="caution">
    <text evidence="2">The sequence shown here is derived from an EMBL/GenBank/DDBJ whole genome shotgun (WGS) entry which is preliminary data.</text>
</comment>
<dbReference type="Gene3D" id="3.30.420.10">
    <property type="entry name" value="Ribonuclease H-like superfamily/Ribonuclease H"/>
    <property type="match status" value="1"/>
</dbReference>
<dbReference type="EMBL" id="JACEEZ010023950">
    <property type="protein sequence ID" value="KAG0710710.1"/>
    <property type="molecule type" value="Genomic_DNA"/>
</dbReference>
<evidence type="ECO:0000259" key="1">
    <source>
        <dbReference type="PROSITE" id="PS50994"/>
    </source>
</evidence>
<dbReference type="GO" id="GO:0003676">
    <property type="term" value="F:nucleic acid binding"/>
    <property type="evidence" value="ECO:0007669"/>
    <property type="project" value="InterPro"/>
</dbReference>
<dbReference type="Proteomes" id="UP000770661">
    <property type="component" value="Unassembled WGS sequence"/>
</dbReference>
<dbReference type="PROSITE" id="PS50994">
    <property type="entry name" value="INTEGRASE"/>
    <property type="match status" value="1"/>
</dbReference>
<proteinExistence type="predicted"/>
<dbReference type="InterPro" id="IPR001584">
    <property type="entry name" value="Integrase_cat-core"/>
</dbReference>
<dbReference type="GO" id="GO:0015074">
    <property type="term" value="P:DNA integration"/>
    <property type="evidence" value="ECO:0007669"/>
    <property type="project" value="InterPro"/>
</dbReference>
<dbReference type="PANTHER" id="PTHR37984">
    <property type="entry name" value="PROTEIN CBG26694"/>
    <property type="match status" value="1"/>
</dbReference>
<dbReference type="Pfam" id="PF00665">
    <property type="entry name" value="rve"/>
    <property type="match status" value="1"/>
</dbReference>
<protein>
    <submittedName>
        <fullName evidence="2">Gag-Pol polyprotein</fullName>
    </submittedName>
</protein>
<dbReference type="InterPro" id="IPR050951">
    <property type="entry name" value="Retrovirus_Pol_polyprotein"/>
</dbReference>
<organism evidence="2 3">
    <name type="scientific">Chionoecetes opilio</name>
    <name type="common">Atlantic snow crab</name>
    <name type="synonym">Cancer opilio</name>
    <dbReference type="NCBI Taxonomy" id="41210"/>
    <lineage>
        <taxon>Eukaryota</taxon>
        <taxon>Metazoa</taxon>
        <taxon>Ecdysozoa</taxon>
        <taxon>Arthropoda</taxon>
        <taxon>Crustacea</taxon>
        <taxon>Multicrustacea</taxon>
        <taxon>Malacostraca</taxon>
        <taxon>Eumalacostraca</taxon>
        <taxon>Eucarida</taxon>
        <taxon>Decapoda</taxon>
        <taxon>Pleocyemata</taxon>
        <taxon>Brachyura</taxon>
        <taxon>Eubrachyura</taxon>
        <taxon>Majoidea</taxon>
        <taxon>Majidae</taxon>
        <taxon>Chionoecetes</taxon>
    </lineage>
</organism>
<evidence type="ECO:0000313" key="3">
    <source>
        <dbReference type="Proteomes" id="UP000770661"/>
    </source>
</evidence>
<evidence type="ECO:0000313" key="2">
    <source>
        <dbReference type="EMBL" id="KAG0710710.1"/>
    </source>
</evidence>
<name>A0A8J4XNQ0_CHIOP</name>
<feature type="domain" description="Integrase catalytic" evidence="1">
    <location>
        <begin position="1"/>
        <end position="123"/>
    </location>
</feature>
<keyword evidence="3" id="KW-1185">Reference proteome</keyword>
<sequence length="123" mass="14103">MKRVAVDIAGPFPVSTQGNRFICVVMDYFTNWPEAYALPNHEATTIAGALVNNFFTRFGVPQELHSDQGREFESGVFRECCQLMGIRKTRTIPLRPQSDGMIERYNRTLLHKLAKYCSDDQRD</sequence>
<dbReference type="SUPFAM" id="SSF53098">
    <property type="entry name" value="Ribonuclease H-like"/>
    <property type="match status" value="1"/>
</dbReference>
<dbReference type="InterPro" id="IPR012337">
    <property type="entry name" value="RNaseH-like_sf"/>
</dbReference>